<keyword evidence="1" id="KW-0732">Signal</keyword>
<evidence type="ECO:0000313" key="2">
    <source>
        <dbReference type="EMBL" id="VFA86294.1"/>
    </source>
</evidence>
<gene>
    <name evidence="2" type="ORF">NCTC1935_04147</name>
</gene>
<organism evidence="2">
    <name type="scientific">Nocardia farcinica</name>
    <dbReference type="NCBI Taxonomy" id="37329"/>
    <lineage>
        <taxon>Bacteria</taxon>
        <taxon>Bacillati</taxon>
        <taxon>Actinomycetota</taxon>
        <taxon>Actinomycetes</taxon>
        <taxon>Mycobacteriales</taxon>
        <taxon>Nocardiaceae</taxon>
        <taxon>Nocardia</taxon>
    </lineage>
</organism>
<name>A0A449GKS7_NOCFR</name>
<evidence type="ECO:0008006" key="3">
    <source>
        <dbReference type="Google" id="ProtNLM"/>
    </source>
</evidence>
<sequence>MGKARWVLAGVAAVIAAAPVAAVAAPATAVAATTMDCKYTGPVVGNPGMQYICYVHHDDGSTEIFYAPGPAARP</sequence>
<feature type="chain" id="PRO_5038886802" description="Secreted protein" evidence="1">
    <location>
        <begin position="32"/>
        <end position="74"/>
    </location>
</feature>
<proteinExistence type="predicted"/>
<reference evidence="2" key="1">
    <citation type="submission" date="2019-02" db="EMBL/GenBank/DDBJ databases">
        <authorList>
            <consortium name="Pathogen Informatics"/>
        </authorList>
    </citation>
    <scope>NUCLEOTIDE SEQUENCE</scope>
    <source>
        <strain evidence="2">3012STDY6733949</strain>
    </source>
</reference>
<evidence type="ECO:0000256" key="1">
    <source>
        <dbReference type="SAM" id="SignalP"/>
    </source>
</evidence>
<protein>
    <recommendedName>
        <fullName evidence="3">Secreted protein</fullName>
    </recommendedName>
</protein>
<accession>A0A449GKS7</accession>
<feature type="signal peptide" evidence="1">
    <location>
        <begin position="1"/>
        <end position="31"/>
    </location>
</feature>
<dbReference type="AlphaFoldDB" id="A0A449GKS7"/>
<dbReference type="EMBL" id="CAACYE010000005">
    <property type="protein sequence ID" value="VFA86294.1"/>
    <property type="molecule type" value="Genomic_DNA"/>
</dbReference>